<dbReference type="RefSeq" id="XP_033605225.1">
    <property type="nucleotide sequence ID" value="XM_033746273.1"/>
</dbReference>
<evidence type="ECO:0000256" key="1">
    <source>
        <dbReference type="ARBA" id="ARBA00009006"/>
    </source>
</evidence>
<dbReference type="OrthoDB" id="5425539at2759"/>
<evidence type="ECO:0000256" key="7">
    <source>
        <dbReference type="ARBA" id="ARBA00023239"/>
    </source>
</evidence>
<evidence type="ECO:0000256" key="5">
    <source>
        <dbReference type="ARBA" id="ARBA00022801"/>
    </source>
</evidence>
<accession>A0A6A6WKP6</accession>
<dbReference type="GO" id="GO:0046589">
    <property type="term" value="F:ribonuclease T1 activity"/>
    <property type="evidence" value="ECO:0007669"/>
    <property type="project" value="UniProtKB-EC"/>
</dbReference>
<keyword evidence="7" id="KW-0456">Lyase</keyword>
<organism evidence="10 11">
    <name type="scientific">Pseudovirgaria hyperparasitica</name>
    <dbReference type="NCBI Taxonomy" id="470096"/>
    <lineage>
        <taxon>Eukaryota</taxon>
        <taxon>Fungi</taxon>
        <taxon>Dikarya</taxon>
        <taxon>Ascomycota</taxon>
        <taxon>Pezizomycotina</taxon>
        <taxon>Dothideomycetes</taxon>
        <taxon>Dothideomycetes incertae sedis</taxon>
        <taxon>Acrospermales</taxon>
        <taxon>Acrospermaceae</taxon>
        <taxon>Pseudovirgaria</taxon>
    </lineage>
</organism>
<dbReference type="GO" id="GO:0016787">
    <property type="term" value="F:hydrolase activity"/>
    <property type="evidence" value="ECO:0007669"/>
    <property type="project" value="UniProtKB-KW"/>
</dbReference>
<comment type="catalytic activity">
    <reaction evidence="8">
        <text>[RNA] containing guanosine + H2O = an [RNA fragment]-3'-guanosine-3'-phosphate + a 5'-hydroxy-ribonucleotide-3'-[RNA fragment].</text>
        <dbReference type="EC" id="4.6.1.24"/>
    </reaction>
</comment>
<dbReference type="GO" id="GO:0003723">
    <property type="term" value="F:RNA binding"/>
    <property type="evidence" value="ECO:0007669"/>
    <property type="project" value="InterPro"/>
</dbReference>
<keyword evidence="11" id="KW-1185">Reference proteome</keyword>
<gene>
    <name evidence="10" type="ORF">EJ05DRAFT_495635</name>
</gene>
<evidence type="ECO:0000256" key="3">
    <source>
        <dbReference type="ARBA" id="ARBA00022722"/>
    </source>
</evidence>
<evidence type="ECO:0000313" key="11">
    <source>
        <dbReference type="Proteomes" id="UP000799437"/>
    </source>
</evidence>
<feature type="signal peptide" evidence="9">
    <location>
        <begin position="1"/>
        <end position="16"/>
    </location>
</feature>
<dbReference type="Pfam" id="PF00545">
    <property type="entry name" value="Ribonuclease"/>
    <property type="match status" value="1"/>
</dbReference>
<dbReference type="Proteomes" id="UP000799437">
    <property type="component" value="Unassembled WGS sequence"/>
</dbReference>
<dbReference type="AlphaFoldDB" id="A0A6A6WKP6"/>
<keyword evidence="6" id="KW-1015">Disulfide bond</keyword>
<sequence length="129" mass="13422">MLVFKAFLALVPLVASLPVELDTRAGTTCGGVFYTSSEVSAASNQAYNYYKSGTQVGSNNYPHAYNNYEGFNFDVSGPYLEFPIKKGGVYTGGSPGADRVVINTSGAHAGDITHTGASSNNFVGCSGTS</sequence>
<evidence type="ECO:0000256" key="2">
    <source>
        <dbReference type="ARBA" id="ARBA00012549"/>
    </source>
</evidence>
<dbReference type="PANTHER" id="PTHR42104:SF1">
    <property type="entry name" value="EXTRACELLULAR GUANYL-SPECIFIC RIBONUCLEASE RNTA (AFU_ORTHOLOGUE AFUA_4G03230)"/>
    <property type="match status" value="1"/>
</dbReference>
<dbReference type="GeneID" id="54487327"/>
<evidence type="ECO:0000256" key="9">
    <source>
        <dbReference type="SAM" id="SignalP"/>
    </source>
</evidence>
<name>A0A6A6WKP6_9PEZI</name>
<dbReference type="SUPFAM" id="SSF53933">
    <property type="entry name" value="Microbial ribonucleases"/>
    <property type="match status" value="1"/>
</dbReference>
<evidence type="ECO:0000256" key="6">
    <source>
        <dbReference type="ARBA" id="ARBA00023157"/>
    </source>
</evidence>
<comment type="similarity">
    <text evidence="1">Belongs to the ribonuclease N1/T1 family.</text>
</comment>
<evidence type="ECO:0000313" key="10">
    <source>
        <dbReference type="EMBL" id="KAF2762774.1"/>
    </source>
</evidence>
<dbReference type="EC" id="4.6.1.24" evidence="2"/>
<dbReference type="EMBL" id="ML996565">
    <property type="protein sequence ID" value="KAF2762774.1"/>
    <property type="molecule type" value="Genomic_DNA"/>
</dbReference>
<keyword evidence="4" id="KW-0255">Endonuclease</keyword>
<dbReference type="CDD" id="cd00606">
    <property type="entry name" value="fungal_RNase"/>
    <property type="match status" value="1"/>
</dbReference>
<keyword evidence="5" id="KW-0378">Hydrolase</keyword>
<keyword evidence="9" id="KW-0732">Signal</keyword>
<evidence type="ECO:0000256" key="4">
    <source>
        <dbReference type="ARBA" id="ARBA00022759"/>
    </source>
</evidence>
<evidence type="ECO:0000256" key="8">
    <source>
        <dbReference type="ARBA" id="ARBA00034015"/>
    </source>
</evidence>
<reference evidence="10" key="1">
    <citation type="journal article" date="2020" name="Stud. Mycol.">
        <title>101 Dothideomycetes genomes: a test case for predicting lifestyles and emergence of pathogens.</title>
        <authorList>
            <person name="Haridas S."/>
            <person name="Albert R."/>
            <person name="Binder M."/>
            <person name="Bloem J."/>
            <person name="Labutti K."/>
            <person name="Salamov A."/>
            <person name="Andreopoulos B."/>
            <person name="Baker S."/>
            <person name="Barry K."/>
            <person name="Bills G."/>
            <person name="Bluhm B."/>
            <person name="Cannon C."/>
            <person name="Castanera R."/>
            <person name="Culley D."/>
            <person name="Daum C."/>
            <person name="Ezra D."/>
            <person name="Gonzalez J."/>
            <person name="Henrissat B."/>
            <person name="Kuo A."/>
            <person name="Liang C."/>
            <person name="Lipzen A."/>
            <person name="Lutzoni F."/>
            <person name="Magnuson J."/>
            <person name="Mondo S."/>
            <person name="Nolan M."/>
            <person name="Ohm R."/>
            <person name="Pangilinan J."/>
            <person name="Park H.-J."/>
            <person name="Ramirez L."/>
            <person name="Alfaro M."/>
            <person name="Sun H."/>
            <person name="Tritt A."/>
            <person name="Yoshinaga Y."/>
            <person name="Zwiers L.-H."/>
            <person name="Turgeon B."/>
            <person name="Goodwin S."/>
            <person name="Spatafora J."/>
            <person name="Crous P."/>
            <person name="Grigoriev I."/>
        </authorList>
    </citation>
    <scope>NUCLEOTIDE SEQUENCE</scope>
    <source>
        <strain evidence="10">CBS 121739</strain>
    </source>
</reference>
<dbReference type="Gene3D" id="3.10.450.30">
    <property type="entry name" value="Microbial ribonucleases"/>
    <property type="match status" value="1"/>
</dbReference>
<proteinExistence type="inferred from homology"/>
<dbReference type="InterPro" id="IPR016191">
    <property type="entry name" value="Ribonuclease/ribotoxin"/>
</dbReference>
<keyword evidence="3" id="KW-0540">Nuclease</keyword>
<protein>
    <recommendedName>
        <fullName evidence="2">ribonuclease T1</fullName>
        <ecNumber evidence="2">4.6.1.24</ecNumber>
    </recommendedName>
</protein>
<dbReference type="InterPro" id="IPR000026">
    <property type="entry name" value="N1-like"/>
</dbReference>
<feature type="chain" id="PRO_5025631652" description="ribonuclease T1" evidence="9">
    <location>
        <begin position="17"/>
        <end position="129"/>
    </location>
</feature>
<dbReference type="PANTHER" id="PTHR42104">
    <property type="entry name" value="EXTRACELLULAR GUANYL-SPECIFIC RIBONUCLEASE RNTA (AFU_ORTHOLOGUE AFUA_4G03230)"/>
    <property type="match status" value="1"/>
</dbReference>